<dbReference type="AlphaFoldDB" id="A0A507FM62"/>
<dbReference type="InterPro" id="IPR003196">
    <property type="entry name" value="TFIIF_beta"/>
</dbReference>
<dbReference type="PANTHER" id="PTHR10445:SF0">
    <property type="entry name" value="GENERAL TRANSCRIPTION FACTOR IIF SUBUNIT 2"/>
    <property type="match status" value="1"/>
</dbReference>
<protein>
    <recommendedName>
        <fullName evidence="3">Transcription initiation factor IIF subunit beta</fullName>
    </recommendedName>
    <alternativeName>
        <fullName evidence="9">TFIIF medium subunit</fullName>
    </alternativeName>
    <alternativeName>
        <fullName evidence="8">TFIIF-beta</fullName>
    </alternativeName>
</protein>
<dbReference type="STRING" id="246404.A0A507FM62"/>
<dbReference type="Pfam" id="PF02270">
    <property type="entry name" value="TFIIF_beta"/>
    <property type="match status" value="1"/>
</dbReference>
<dbReference type="InterPro" id="IPR040504">
    <property type="entry name" value="TFIIF_beta_N"/>
</dbReference>
<dbReference type="GO" id="GO:0003677">
    <property type="term" value="F:DNA binding"/>
    <property type="evidence" value="ECO:0007669"/>
    <property type="project" value="UniProtKB-KW"/>
</dbReference>
<keyword evidence="6" id="KW-0804">Transcription</keyword>
<evidence type="ECO:0000259" key="11">
    <source>
        <dbReference type="Pfam" id="PF02270"/>
    </source>
</evidence>
<evidence type="ECO:0000256" key="2">
    <source>
        <dbReference type="ARBA" id="ARBA00009543"/>
    </source>
</evidence>
<dbReference type="GO" id="GO:0006367">
    <property type="term" value="P:transcription initiation at RNA polymerase II promoter"/>
    <property type="evidence" value="ECO:0007669"/>
    <property type="project" value="InterPro"/>
</dbReference>
<sequence length="327" mass="36753">MEESQSGEQYDANQYVVHTPQAIVDKQTKNAETPVDTSVADAQAWLVKVPKFVKERWDSVAAAGQPGIELGYIRVYNDPPPKPAPIVQPMRTSGPSSLSKYPSALPPAQLQAKPPPPQRITLHLPKDAAWAETIPKNYQLRINPTDSINSSVFVSTEAQDSVTAFAATVFRDAVVTPVMDDQYREIMKQRQLTESNKRKSVELLGNKDAKNARRIQSTLGGDVSRSVINISKSELARTTGNFKDLEKRERMPRQDLIEILINLFNEHHYWSLKNLMERTAQPQTWLKEVLSEVAVIVRKGNYNGLYELKSELQAVAGDDEEEKPQDF</sequence>
<evidence type="ECO:0000313" key="14">
    <source>
        <dbReference type="Proteomes" id="UP000320333"/>
    </source>
</evidence>
<evidence type="ECO:0000313" key="13">
    <source>
        <dbReference type="EMBL" id="TPX76117.1"/>
    </source>
</evidence>
<evidence type="ECO:0000256" key="8">
    <source>
        <dbReference type="ARBA" id="ARBA00081473"/>
    </source>
</evidence>
<dbReference type="FunFam" id="1.10.10.10:FF:000035">
    <property type="entry name" value="General transcription factor IIF subunit 2"/>
    <property type="match status" value="1"/>
</dbReference>
<evidence type="ECO:0000256" key="4">
    <source>
        <dbReference type="ARBA" id="ARBA00023015"/>
    </source>
</evidence>
<keyword evidence="4" id="KW-0805">Transcription regulation</keyword>
<feature type="domain" description="TFIIF beta subunit N-terminal" evidence="12">
    <location>
        <begin position="42"/>
        <end position="80"/>
    </location>
</feature>
<dbReference type="Proteomes" id="UP000320333">
    <property type="component" value="Unassembled WGS sequence"/>
</dbReference>
<evidence type="ECO:0000256" key="5">
    <source>
        <dbReference type="ARBA" id="ARBA00023125"/>
    </source>
</evidence>
<comment type="similarity">
    <text evidence="2">Belongs to the TFIIF beta subunit family.</text>
</comment>
<feature type="domain" description="TFIIF beta subunit HTH" evidence="11">
    <location>
        <begin position="250"/>
        <end position="312"/>
    </location>
</feature>
<feature type="compositionally biased region" description="Polar residues" evidence="10">
    <location>
        <begin position="91"/>
        <end position="100"/>
    </location>
</feature>
<dbReference type="EMBL" id="QEAP01000057">
    <property type="protein sequence ID" value="TPX76117.1"/>
    <property type="molecule type" value="Genomic_DNA"/>
</dbReference>
<accession>A0A507FM62</accession>
<reference evidence="13 14" key="1">
    <citation type="journal article" date="2019" name="Sci. Rep.">
        <title>Comparative genomics of chytrid fungi reveal insights into the obligate biotrophic and pathogenic lifestyle of Synchytrium endobioticum.</title>
        <authorList>
            <person name="van de Vossenberg B.T.L.H."/>
            <person name="Warris S."/>
            <person name="Nguyen H.D.T."/>
            <person name="van Gent-Pelzer M.P.E."/>
            <person name="Joly D.L."/>
            <person name="van de Geest H.C."/>
            <person name="Bonants P.J.M."/>
            <person name="Smith D.S."/>
            <person name="Levesque C.A."/>
            <person name="van der Lee T.A.J."/>
        </authorList>
    </citation>
    <scope>NUCLEOTIDE SEQUENCE [LARGE SCALE GENOMIC DNA]</scope>
    <source>
        <strain evidence="13 14">CBS 675.73</strain>
    </source>
</reference>
<dbReference type="OrthoDB" id="26094at2759"/>
<evidence type="ECO:0000256" key="3">
    <source>
        <dbReference type="ARBA" id="ARBA00021453"/>
    </source>
</evidence>
<evidence type="ECO:0000256" key="1">
    <source>
        <dbReference type="ARBA" id="ARBA00004123"/>
    </source>
</evidence>
<dbReference type="InterPro" id="IPR040450">
    <property type="entry name" value="TFIIF_beta_HTH"/>
</dbReference>
<dbReference type="InterPro" id="IPR036390">
    <property type="entry name" value="WH_DNA-bd_sf"/>
</dbReference>
<comment type="subcellular location">
    <subcellularLocation>
        <location evidence="1">Nucleus</location>
    </subcellularLocation>
</comment>
<dbReference type="PANTHER" id="PTHR10445">
    <property type="entry name" value="GENERAL TRANSCRIPTION FACTOR IIF SUBUNIT 2"/>
    <property type="match status" value="1"/>
</dbReference>
<dbReference type="Pfam" id="PF17683">
    <property type="entry name" value="TFIIF_beta_N"/>
    <property type="match status" value="1"/>
</dbReference>
<feature type="region of interest" description="Disordered" evidence="10">
    <location>
        <begin position="91"/>
        <end position="116"/>
    </location>
</feature>
<evidence type="ECO:0000256" key="6">
    <source>
        <dbReference type="ARBA" id="ARBA00023163"/>
    </source>
</evidence>
<evidence type="ECO:0000259" key="12">
    <source>
        <dbReference type="Pfam" id="PF17683"/>
    </source>
</evidence>
<feature type="compositionally biased region" description="Low complexity" evidence="10">
    <location>
        <begin position="102"/>
        <end position="112"/>
    </location>
</feature>
<dbReference type="SUPFAM" id="SSF50916">
    <property type="entry name" value="Rap30/74 interaction domains"/>
    <property type="match status" value="1"/>
</dbReference>
<keyword evidence="5" id="KW-0238">DNA-binding</keyword>
<evidence type="ECO:0000256" key="10">
    <source>
        <dbReference type="SAM" id="MobiDB-lite"/>
    </source>
</evidence>
<keyword evidence="14" id="KW-1185">Reference proteome</keyword>
<organism evidence="13 14">
    <name type="scientific">Chytriomyces confervae</name>
    <dbReference type="NCBI Taxonomy" id="246404"/>
    <lineage>
        <taxon>Eukaryota</taxon>
        <taxon>Fungi</taxon>
        <taxon>Fungi incertae sedis</taxon>
        <taxon>Chytridiomycota</taxon>
        <taxon>Chytridiomycota incertae sedis</taxon>
        <taxon>Chytridiomycetes</taxon>
        <taxon>Chytridiales</taxon>
        <taxon>Chytriomycetaceae</taxon>
        <taxon>Chytriomyces</taxon>
    </lineage>
</organism>
<keyword evidence="7" id="KW-0539">Nucleus</keyword>
<evidence type="ECO:0000256" key="9">
    <source>
        <dbReference type="ARBA" id="ARBA00081863"/>
    </source>
</evidence>
<dbReference type="CDD" id="cd07980">
    <property type="entry name" value="TFIIF_beta"/>
    <property type="match status" value="1"/>
</dbReference>
<dbReference type="SUPFAM" id="SSF46785">
    <property type="entry name" value="Winged helix' DNA-binding domain"/>
    <property type="match status" value="1"/>
</dbReference>
<proteinExistence type="inferred from homology"/>
<name>A0A507FM62_9FUNG</name>
<dbReference type="GO" id="GO:0005674">
    <property type="term" value="C:transcription factor TFIIF complex"/>
    <property type="evidence" value="ECO:0007669"/>
    <property type="project" value="InterPro"/>
</dbReference>
<dbReference type="Gene3D" id="1.10.10.10">
    <property type="entry name" value="Winged helix-like DNA-binding domain superfamily/Winged helix DNA-binding domain"/>
    <property type="match status" value="1"/>
</dbReference>
<dbReference type="InterPro" id="IPR011039">
    <property type="entry name" value="TFIIF_interaction"/>
</dbReference>
<comment type="caution">
    <text evidence="13">The sequence shown here is derived from an EMBL/GenBank/DDBJ whole genome shotgun (WGS) entry which is preliminary data.</text>
</comment>
<evidence type="ECO:0000256" key="7">
    <source>
        <dbReference type="ARBA" id="ARBA00023242"/>
    </source>
</evidence>
<dbReference type="InterPro" id="IPR036388">
    <property type="entry name" value="WH-like_DNA-bd_sf"/>
</dbReference>
<gene>
    <name evidence="13" type="ORF">CcCBS67573_g02619</name>
</gene>